<keyword evidence="1" id="KW-1133">Transmembrane helix</keyword>
<name>A0A1W6KA47_9GAMM</name>
<organism evidence="2 3">
    <name type="scientific">Marinobacter salarius</name>
    <dbReference type="NCBI Taxonomy" id="1420917"/>
    <lineage>
        <taxon>Bacteria</taxon>
        <taxon>Pseudomonadati</taxon>
        <taxon>Pseudomonadota</taxon>
        <taxon>Gammaproteobacteria</taxon>
        <taxon>Pseudomonadales</taxon>
        <taxon>Marinobacteraceae</taxon>
        <taxon>Marinobacter</taxon>
    </lineage>
</organism>
<keyword evidence="1" id="KW-0812">Transmembrane</keyword>
<dbReference type="EMBL" id="CP020931">
    <property type="protein sequence ID" value="ARM84271.1"/>
    <property type="molecule type" value="Genomic_DNA"/>
</dbReference>
<dbReference type="AlphaFoldDB" id="A0A1W6KA47"/>
<gene>
    <name evidence="2" type="ORF">MARSALSMR5_02198</name>
</gene>
<evidence type="ECO:0000256" key="1">
    <source>
        <dbReference type="SAM" id="Phobius"/>
    </source>
</evidence>
<evidence type="ECO:0000313" key="2">
    <source>
        <dbReference type="EMBL" id="ARM84271.1"/>
    </source>
</evidence>
<keyword evidence="1" id="KW-0472">Membrane</keyword>
<feature type="transmembrane region" description="Helical" evidence="1">
    <location>
        <begin position="20"/>
        <end position="39"/>
    </location>
</feature>
<sequence>MGKQRFRYSASILKPSHLFATIGALLTILLGSLLLLALPNLGELDFSQLYLDEHGNVPFELHLIALCLLLGCVVAFVNRRVWLELDSENLTIHIPRLTGLGLMGFTTGDHRIPLNTIRKVELTAVTGFRNMAQALQQSKLSLVTDRRTYRLQPYHFLREGHPDHRIGMGSAFGKPKARLESIITEAPLVKALSGITGNVEFTSTQTDRTGPLANHFNLLKHKGMVLQLILLAVLGTYALVDYVLLTNYLVIGDLPLWPFISTGLLLGVLGVQLGKGAPQAERFGLAALLCVIALAATYPGLQRYALVVSPEPLTVAYDNTETGYFEHSHYPAIDQRESSIPEYWQSLPSEVTYTFFLHESELGFVLIDMAAVYEKSRAFYREDGR</sequence>
<feature type="transmembrane region" description="Helical" evidence="1">
    <location>
        <begin position="59"/>
        <end position="77"/>
    </location>
</feature>
<proteinExistence type="predicted"/>
<dbReference type="GeneID" id="77256144"/>
<feature type="transmembrane region" description="Helical" evidence="1">
    <location>
        <begin position="228"/>
        <end position="250"/>
    </location>
</feature>
<protein>
    <submittedName>
        <fullName evidence="2">Uncharacterized protein</fullName>
    </submittedName>
</protein>
<dbReference type="STRING" id="1420917.AU15_21525"/>
<dbReference type="Proteomes" id="UP000193100">
    <property type="component" value="Chromosome"/>
</dbReference>
<feature type="transmembrane region" description="Helical" evidence="1">
    <location>
        <begin position="256"/>
        <end position="274"/>
    </location>
</feature>
<dbReference type="RefSeq" id="WP_085680662.1">
    <property type="nucleotide sequence ID" value="NZ_CP020931.1"/>
</dbReference>
<accession>A0A1W6KA47</accession>
<reference evidence="2 3" key="1">
    <citation type="submission" date="2017-04" db="EMBL/GenBank/DDBJ databases">
        <title>Genome Sequence of Marinobacter salarius strain SMR5 Isolated from a culture of the Diatom Skeletonema marinoi.</title>
        <authorList>
            <person name="Topel M."/>
            <person name="Pinder M.I.M."/>
            <person name="Johansson O.N."/>
            <person name="Kourtchenko O."/>
            <person name="Godhe A."/>
            <person name="Clarke A.K."/>
        </authorList>
    </citation>
    <scope>NUCLEOTIDE SEQUENCE [LARGE SCALE GENOMIC DNA]</scope>
    <source>
        <strain evidence="2 3">SMR5</strain>
    </source>
</reference>
<evidence type="ECO:0000313" key="3">
    <source>
        <dbReference type="Proteomes" id="UP000193100"/>
    </source>
</evidence>
<feature type="transmembrane region" description="Helical" evidence="1">
    <location>
        <begin position="283"/>
        <end position="301"/>
    </location>
</feature>